<evidence type="ECO:0000259" key="2">
    <source>
        <dbReference type="Pfam" id="PF09992"/>
    </source>
</evidence>
<evidence type="ECO:0000313" key="4">
    <source>
        <dbReference type="Proteomes" id="UP000612362"/>
    </source>
</evidence>
<dbReference type="Proteomes" id="UP000612362">
    <property type="component" value="Unassembled WGS sequence"/>
</dbReference>
<dbReference type="PANTHER" id="PTHR40446">
    <property type="entry name" value="N-ACETYLGLUCOSAMINE-1-PHOSPHODIESTER ALPHA-N-ACETYLGLUCOSAMINIDASE"/>
    <property type="match status" value="1"/>
</dbReference>
<dbReference type="AlphaFoldDB" id="A0A8J3MR31"/>
<feature type="signal peptide" evidence="1">
    <location>
        <begin position="1"/>
        <end position="26"/>
    </location>
</feature>
<dbReference type="Pfam" id="PF09992">
    <property type="entry name" value="NAGPA"/>
    <property type="match status" value="1"/>
</dbReference>
<reference evidence="3" key="1">
    <citation type="submission" date="2020-10" db="EMBL/GenBank/DDBJ databases">
        <title>Taxonomic study of unclassified bacteria belonging to the class Ktedonobacteria.</title>
        <authorList>
            <person name="Yabe S."/>
            <person name="Wang C.M."/>
            <person name="Zheng Y."/>
            <person name="Sakai Y."/>
            <person name="Cavaletti L."/>
            <person name="Monciardini P."/>
            <person name="Donadio S."/>
        </authorList>
    </citation>
    <scope>NUCLEOTIDE SEQUENCE</scope>
    <source>
        <strain evidence="3">SOSP1-1</strain>
    </source>
</reference>
<dbReference type="PANTHER" id="PTHR40446:SF2">
    <property type="entry name" value="N-ACETYLGLUCOSAMINE-1-PHOSPHODIESTER ALPHA-N-ACETYLGLUCOSAMINIDASE"/>
    <property type="match status" value="1"/>
</dbReference>
<dbReference type="InterPro" id="IPR018711">
    <property type="entry name" value="NAGPA"/>
</dbReference>
<dbReference type="RefSeq" id="WP_220192726.1">
    <property type="nucleotide sequence ID" value="NZ_BNJF01000001.1"/>
</dbReference>
<protein>
    <recommendedName>
        <fullName evidence="2">Phosphodiester glycosidase domain-containing protein</fullName>
    </recommendedName>
</protein>
<dbReference type="EMBL" id="BNJF01000001">
    <property type="protein sequence ID" value="GHO43243.1"/>
    <property type="molecule type" value="Genomic_DNA"/>
</dbReference>
<dbReference type="PROSITE" id="PS51257">
    <property type="entry name" value="PROKAR_LIPOPROTEIN"/>
    <property type="match status" value="1"/>
</dbReference>
<gene>
    <name evidence="3" type="ORF">KSX_14060</name>
</gene>
<proteinExistence type="predicted"/>
<sequence>MPATRRFILHLSLLCLLSSLLMGCSALPTISFNGTPVTHSQDTPDGEQQLDVWQAISPGIELRYERWTGPSTNSDIMVIVRFNPAKIHLSVDYQPDQPLSMSEWTKQTNAKVLINGGYFDNHNRATGLLVSNGDVYGQSYDAFGGMLSVNSEGKIGLRALHEQPYDPTTEQLQQATQSTPMLIEHGKRTEFNANGATERRTIVAQDKQGRLLFIISPGLTFSLDEMADVLEASDLSIQTALNLDGGASTGIYVRDSNNKNRVTIDSVTAIPIVIAVK</sequence>
<organism evidence="3 4">
    <name type="scientific">Ktedonospora formicarum</name>
    <dbReference type="NCBI Taxonomy" id="2778364"/>
    <lineage>
        <taxon>Bacteria</taxon>
        <taxon>Bacillati</taxon>
        <taxon>Chloroflexota</taxon>
        <taxon>Ktedonobacteria</taxon>
        <taxon>Ktedonobacterales</taxon>
        <taxon>Ktedonobacteraceae</taxon>
        <taxon>Ktedonospora</taxon>
    </lineage>
</organism>
<evidence type="ECO:0000256" key="1">
    <source>
        <dbReference type="SAM" id="SignalP"/>
    </source>
</evidence>
<keyword evidence="4" id="KW-1185">Reference proteome</keyword>
<name>A0A8J3MR31_9CHLR</name>
<comment type="caution">
    <text evidence="3">The sequence shown here is derived from an EMBL/GenBank/DDBJ whole genome shotgun (WGS) entry which is preliminary data.</text>
</comment>
<keyword evidence="1" id="KW-0732">Signal</keyword>
<evidence type="ECO:0000313" key="3">
    <source>
        <dbReference type="EMBL" id="GHO43243.1"/>
    </source>
</evidence>
<feature type="domain" description="Phosphodiester glycosidase" evidence="2">
    <location>
        <begin position="109"/>
        <end position="273"/>
    </location>
</feature>
<accession>A0A8J3MR31</accession>
<feature type="chain" id="PRO_5035165167" description="Phosphodiester glycosidase domain-containing protein" evidence="1">
    <location>
        <begin position="27"/>
        <end position="277"/>
    </location>
</feature>